<dbReference type="GO" id="GO:0003677">
    <property type="term" value="F:DNA binding"/>
    <property type="evidence" value="ECO:0007669"/>
    <property type="project" value="UniProtKB-KW"/>
</dbReference>
<dbReference type="PANTHER" id="PTHR46797:SF23">
    <property type="entry name" value="HTH-TYPE TRANSCRIPTIONAL REGULATOR SUTR"/>
    <property type="match status" value="1"/>
</dbReference>
<dbReference type="AlphaFoldDB" id="A0A843YHQ1"/>
<dbReference type="PROSITE" id="PS50943">
    <property type="entry name" value="HTH_CROC1"/>
    <property type="match status" value="1"/>
</dbReference>
<name>A0A843YHQ1_9RHOB</name>
<dbReference type="SUPFAM" id="SSF51182">
    <property type="entry name" value="RmlC-like cupins"/>
    <property type="match status" value="1"/>
</dbReference>
<dbReference type="RefSeq" id="WP_153217361.1">
    <property type="nucleotide sequence ID" value="NZ_WIBF01000014.1"/>
</dbReference>
<evidence type="ECO:0000259" key="4">
    <source>
        <dbReference type="PROSITE" id="PS50943"/>
    </source>
</evidence>
<dbReference type="InterPro" id="IPR011051">
    <property type="entry name" value="RmlC_Cupin_sf"/>
</dbReference>
<dbReference type="GO" id="GO:0003700">
    <property type="term" value="F:DNA-binding transcription factor activity"/>
    <property type="evidence" value="ECO:0007669"/>
    <property type="project" value="TreeGrafter"/>
</dbReference>
<dbReference type="InterPro" id="IPR010982">
    <property type="entry name" value="Lambda_DNA-bd_dom_sf"/>
</dbReference>
<dbReference type="CDD" id="cd00093">
    <property type="entry name" value="HTH_XRE"/>
    <property type="match status" value="1"/>
</dbReference>
<keyword evidence="6" id="KW-1185">Reference proteome</keyword>
<feature type="domain" description="HTH cro/C1-type" evidence="4">
    <location>
        <begin position="10"/>
        <end position="64"/>
    </location>
</feature>
<protein>
    <submittedName>
        <fullName evidence="5">Helix-turn-helix domain-containing protein</fullName>
    </submittedName>
</protein>
<reference evidence="5 6" key="1">
    <citation type="submission" date="2019-10" db="EMBL/GenBank/DDBJ databases">
        <title>Epibacterium sp. nov., isolated from seawater.</title>
        <authorList>
            <person name="Zhang X."/>
            <person name="Li N."/>
        </authorList>
    </citation>
    <scope>NUCLEOTIDE SEQUENCE [LARGE SCALE GENOMIC DNA]</scope>
    <source>
        <strain evidence="5 6">SM1979</strain>
    </source>
</reference>
<dbReference type="SUPFAM" id="SSF47413">
    <property type="entry name" value="lambda repressor-like DNA-binding domains"/>
    <property type="match status" value="1"/>
</dbReference>
<dbReference type="InterPro" id="IPR050807">
    <property type="entry name" value="TransReg_Diox_bact_type"/>
</dbReference>
<evidence type="ECO:0000256" key="2">
    <source>
        <dbReference type="ARBA" id="ARBA00023125"/>
    </source>
</evidence>
<dbReference type="EMBL" id="WIBF01000014">
    <property type="protein sequence ID" value="MQQ10381.1"/>
    <property type="molecule type" value="Genomic_DNA"/>
</dbReference>
<evidence type="ECO:0000313" key="5">
    <source>
        <dbReference type="EMBL" id="MQQ10381.1"/>
    </source>
</evidence>
<dbReference type="InterPro" id="IPR013096">
    <property type="entry name" value="Cupin_2"/>
</dbReference>
<dbReference type="Pfam" id="PF01381">
    <property type="entry name" value="HTH_3"/>
    <property type="match status" value="1"/>
</dbReference>
<proteinExistence type="predicted"/>
<evidence type="ECO:0000256" key="3">
    <source>
        <dbReference type="ARBA" id="ARBA00023163"/>
    </source>
</evidence>
<keyword evidence="1" id="KW-0805">Transcription regulation</keyword>
<dbReference type="SMART" id="SM00530">
    <property type="entry name" value="HTH_XRE"/>
    <property type="match status" value="1"/>
</dbReference>
<keyword evidence="3" id="KW-0804">Transcription</keyword>
<dbReference type="Proteomes" id="UP000444174">
    <property type="component" value="Unassembled WGS sequence"/>
</dbReference>
<organism evidence="5 6">
    <name type="scientific">Tritonibacter litoralis</name>
    <dbReference type="NCBI Taxonomy" id="2662264"/>
    <lineage>
        <taxon>Bacteria</taxon>
        <taxon>Pseudomonadati</taxon>
        <taxon>Pseudomonadota</taxon>
        <taxon>Alphaproteobacteria</taxon>
        <taxon>Rhodobacterales</taxon>
        <taxon>Paracoccaceae</taxon>
        <taxon>Tritonibacter</taxon>
    </lineage>
</organism>
<gene>
    <name evidence="5" type="ORF">GFB49_18085</name>
</gene>
<dbReference type="CDD" id="cd02209">
    <property type="entry name" value="cupin_XRE_C"/>
    <property type="match status" value="1"/>
</dbReference>
<comment type="caution">
    <text evidence="5">The sequence shown here is derived from an EMBL/GenBank/DDBJ whole genome shotgun (WGS) entry which is preliminary data.</text>
</comment>
<dbReference type="GO" id="GO:0005829">
    <property type="term" value="C:cytosol"/>
    <property type="evidence" value="ECO:0007669"/>
    <property type="project" value="TreeGrafter"/>
</dbReference>
<dbReference type="PANTHER" id="PTHR46797">
    <property type="entry name" value="HTH-TYPE TRANSCRIPTIONAL REGULATOR"/>
    <property type="match status" value="1"/>
</dbReference>
<dbReference type="InterPro" id="IPR001387">
    <property type="entry name" value="Cro/C1-type_HTH"/>
</dbReference>
<dbReference type="Pfam" id="PF07883">
    <property type="entry name" value="Cupin_2"/>
    <property type="match status" value="1"/>
</dbReference>
<evidence type="ECO:0000313" key="6">
    <source>
        <dbReference type="Proteomes" id="UP000444174"/>
    </source>
</evidence>
<dbReference type="Gene3D" id="2.60.120.10">
    <property type="entry name" value="Jelly Rolls"/>
    <property type="match status" value="1"/>
</dbReference>
<sequence>MKEDTIAQNLRRIRNEAGVSLSKAAEMTGVSKAMLGQIERQESSPTIATLWKISQGFHLPLSALLLERSCPLGGETVRFPGSIEVRIVFPFDANLGEETFEITLKPDQVHQSEAHEAGLIEDVIVVSGSMEVDVDGTRHALEAGAGFRFAADQPHVYRGCSQGAVFLNIHHYVRAGI</sequence>
<keyword evidence="2" id="KW-0238">DNA-binding</keyword>
<dbReference type="InterPro" id="IPR014710">
    <property type="entry name" value="RmlC-like_jellyroll"/>
</dbReference>
<accession>A0A843YHQ1</accession>
<dbReference type="Gene3D" id="1.10.260.40">
    <property type="entry name" value="lambda repressor-like DNA-binding domains"/>
    <property type="match status" value="1"/>
</dbReference>
<evidence type="ECO:0000256" key="1">
    <source>
        <dbReference type="ARBA" id="ARBA00023015"/>
    </source>
</evidence>